<dbReference type="EMBL" id="CAJNOQ010000002">
    <property type="protein sequence ID" value="CAF0736617.1"/>
    <property type="molecule type" value="Genomic_DNA"/>
</dbReference>
<dbReference type="SUPFAM" id="SSF49599">
    <property type="entry name" value="TRAF domain-like"/>
    <property type="match status" value="1"/>
</dbReference>
<dbReference type="AlphaFoldDB" id="A0A813NKN6"/>
<evidence type="ECO:0000259" key="6">
    <source>
        <dbReference type="PROSITE" id="PS50097"/>
    </source>
</evidence>
<reference evidence="9" key="1">
    <citation type="submission" date="2021-02" db="EMBL/GenBank/DDBJ databases">
        <authorList>
            <person name="Nowell W R."/>
        </authorList>
    </citation>
    <scope>NUCLEOTIDE SEQUENCE</scope>
</reference>
<keyword evidence="4" id="KW-0833">Ubl conjugation pathway</keyword>
<gene>
    <name evidence="9" type="ORF">GPM918_LOCUS17</name>
    <name evidence="8" type="ORF">OVA965_LOCUS381</name>
    <name evidence="11" type="ORF">SRO942_LOCUS18</name>
    <name evidence="10" type="ORF">TMI583_LOCUS381</name>
</gene>
<dbReference type="EMBL" id="CAJNOK010000049">
    <property type="protein sequence ID" value="CAF0725328.1"/>
    <property type="molecule type" value="Genomic_DNA"/>
</dbReference>
<dbReference type="GO" id="GO:0030163">
    <property type="term" value="P:protein catabolic process"/>
    <property type="evidence" value="ECO:0007669"/>
    <property type="project" value="UniProtKB-ARBA"/>
</dbReference>
<dbReference type="Pfam" id="PF24570">
    <property type="entry name" value="BACK_BPM_SPOP"/>
    <property type="match status" value="1"/>
</dbReference>
<dbReference type="PANTHER" id="PTHR24413">
    <property type="entry name" value="SPECKLE-TYPE POZ PROTEIN"/>
    <property type="match status" value="1"/>
</dbReference>
<dbReference type="PROSITE" id="PS50097">
    <property type="entry name" value="BTB"/>
    <property type="match status" value="1"/>
</dbReference>
<dbReference type="InterPro" id="IPR011333">
    <property type="entry name" value="SKP1/BTB/POZ_sf"/>
</dbReference>
<dbReference type="Gene3D" id="1.25.40.420">
    <property type="match status" value="1"/>
</dbReference>
<feature type="domain" description="MATH" evidence="7">
    <location>
        <begin position="102"/>
        <end position="235"/>
    </location>
</feature>
<evidence type="ECO:0000313" key="11">
    <source>
        <dbReference type="EMBL" id="CAF3514579.1"/>
    </source>
</evidence>
<dbReference type="SMART" id="SM00225">
    <property type="entry name" value="BTB"/>
    <property type="match status" value="1"/>
</dbReference>
<dbReference type="Pfam" id="PF22486">
    <property type="entry name" value="MATH_2"/>
    <property type="match status" value="1"/>
</dbReference>
<comment type="similarity">
    <text evidence="3">Belongs to the Tdpoz family.</text>
</comment>
<dbReference type="EMBL" id="CAJOBA010000049">
    <property type="protein sequence ID" value="CAF3498537.1"/>
    <property type="molecule type" value="Genomic_DNA"/>
</dbReference>
<evidence type="ECO:0000256" key="3">
    <source>
        <dbReference type="ARBA" id="ARBA00010846"/>
    </source>
</evidence>
<dbReference type="Gene3D" id="2.60.210.10">
    <property type="entry name" value="Apoptosis, Tumor Necrosis Factor Receptor Associated Protein 2, Chain A"/>
    <property type="match status" value="1"/>
</dbReference>
<evidence type="ECO:0000259" key="7">
    <source>
        <dbReference type="PROSITE" id="PS50144"/>
    </source>
</evidence>
<dbReference type="Pfam" id="PF00651">
    <property type="entry name" value="BTB"/>
    <property type="match status" value="1"/>
</dbReference>
<dbReference type="Gene3D" id="3.30.710.10">
    <property type="entry name" value="Potassium Channel Kv1.1, Chain A"/>
    <property type="match status" value="1"/>
</dbReference>
<dbReference type="Proteomes" id="UP000681722">
    <property type="component" value="Unassembled WGS sequence"/>
</dbReference>
<comment type="caution">
    <text evidence="9">The sequence shown here is derived from an EMBL/GenBank/DDBJ whole genome shotgun (WGS) entry which is preliminary data.</text>
</comment>
<dbReference type="InterPro" id="IPR000210">
    <property type="entry name" value="BTB/POZ_dom"/>
</dbReference>
<keyword evidence="12" id="KW-1185">Reference proteome</keyword>
<evidence type="ECO:0000313" key="10">
    <source>
        <dbReference type="EMBL" id="CAF3498537.1"/>
    </source>
</evidence>
<dbReference type="EMBL" id="CAJOBC010000002">
    <property type="protein sequence ID" value="CAF3514579.1"/>
    <property type="molecule type" value="Genomic_DNA"/>
</dbReference>
<evidence type="ECO:0000256" key="1">
    <source>
        <dbReference type="ARBA" id="ARBA00004123"/>
    </source>
</evidence>
<dbReference type="Proteomes" id="UP000677228">
    <property type="component" value="Unassembled WGS sequence"/>
</dbReference>
<evidence type="ECO:0000256" key="5">
    <source>
        <dbReference type="ARBA" id="ARBA00023242"/>
    </source>
</evidence>
<organism evidence="9 12">
    <name type="scientific">Didymodactylos carnosus</name>
    <dbReference type="NCBI Taxonomy" id="1234261"/>
    <lineage>
        <taxon>Eukaryota</taxon>
        <taxon>Metazoa</taxon>
        <taxon>Spiralia</taxon>
        <taxon>Gnathifera</taxon>
        <taxon>Rotifera</taxon>
        <taxon>Eurotatoria</taxon>
        <taxon>Bdelloidea</taxon>
        <taxon>Philodinida</taxon>
        <taxon>Philodinidae</taxon>
        <taxon>Didymodactylos</taxon>
    </lineage>
</organism>
<protein>
    <recommendedName>
        <fullName evidence="13">Speckle-type POZ protein</fullName>
    </recommendedName>
</protein>
<comment type="subcellular location">
    <subcellularLocation>
        <location evidence="1">Nucleus</location>
    </subcellularLocation>
</comment>
<dbReference type="InterPro" id="IPR002083">
    <property type="entry name" value="MATH/TRAF_dom"/>
</dbReference>
<dbReference type="GO" id="GO:0005634">
    <property type="term" value="C:nucleus"/>
    <property type="evidence" value="ECO:0007669"/>
    <property type="project" value="UniProtKB-SubCell"/>
</dbReference>
<evidence type="ECO:0000256" key="4">
    <source>
        <dbReference type="ARBA" id="ARBA00022786"/>
    </source>
</evidence>
<evidence type="ECO:0000313" key="8">
    <source>
        <dbReference type="EMBL" id="CAF0725328.1"/>
    </source>
</evidence>
<dbReference type="PROSITE" id="PS50144">
    <property type="entry name" value="MATH"/>
    <property type="match status" value="1"/>
</dbReference>
<sequence length="479" mass="54668">MDPLGYVRLEPLYLDFYVYNDDKKFKENMKNEEFTNNATNSDYIVDDLPEITYDQQGMIRNNSIRRTMYNPTKSSSQLSLATNICNDYSLDSVCCTKRTLHTFSHMWIVENFSTYLEDPEPIICLSSSSFSPVSGLSVSTQWRLVCYPKGNYGASSNYMSIFLEYIKGEKDIKAKAEYSLVNRKCELTEIRKDAQFSVYKSGNTRGFINYVKYDTLTLLENDTLDDDKLKIYVRITIMDDAITEETKYQEFDECETINFTTKGLEGLVRDFSQLLNTSNLSDVKINVIVKSFPVNLDIDNNNNDPSYTNTTSSDYSGLNGHHSVKSHIVQYNAHKLILSARSAVFAAMFSGKTLENNTNTIEINDLKPETIKSMLEYIYTGKVNDIKSSTVELYRCADKYQLDDLRLQAEMALMSSISIDNGAEILLLSDQHHSKDLKQKVIQFIVNNLKAVTTTDGWHKYVSCVPELVTEVIQATTQE</sequence>
<dbReference type="InterPro" id="IPR008974">
    <property type="entry name" value="TRAF-like"/>
</dbReference>
<evidence type="ECO:0008006" key="13">
    <source>
        <dbReference type="Google" id="ProtNLM"/>
    </source>
</evidence>
<evidence type="ECO:0000313" key="12">
    <source>
        <dbReference type="Proteomes" id="UP000663829"/>
    </source>
</evidence>
<dbReference type="SUPFAM" id="SSF54695">
    <property type="entry name" value="POZ domain"/>
    <property type="match status" value="1"/>
</dbReference>
<name>A0A813NKN6_9BILA</name>
<dbReference type="OrthoDB" id="6759240at2759"/>
<accession>A0A813NKN6</accession>
<dbReference type="InterPro" id="IPR056423">
    <property type="entry name" value="BACK_BPM_SPOP"/>
</dbReference>
<comment type="pathway">
    <text evidence="2">Protein modification; protein ubiquitination.</text>
</comment>
<proteinExistence type="inferred from homology"/>
<dbReference type="Proteomes" id="UP000663829">
    <property type="component" value="Unassembled WGS sequence"/>
</dbReference>
<dbReference type="CDD" id="cd00121">
    <property type="entry name" value="MATH"/>
    <property type="match status" value="1"/>
</dbReference>
<evidence type="ECO:0000256" key="2">
    <source>
        <dbReference type="ARBA" id="ARBA00004906"/>
    </source>
</evidence>
<keyword evidence="5" id="KW-0539">Nucleus</keyword>
<feature type="domain" description="BTB" evidence="6">
    <location>
        <begin position="330"/>
        <end position="387"/>
    </location>
</feature>
<dbReference type="Proteomes" id="UP000682733">
    <property type="component" value="Unassembled WGS sequence"/>
</dbReference>
<evidence type="ECO:0000313" key="9">
    <source>
        <dbReference type="EMBL" id="CAF0736617.1"/>
    </source>
</evidence>